<protein>
    <submittedName>
        <fullName evidence="1">Uncharacterized protein</fullName>
    </submittedName>
</protein>
<sequence length="179" mass="20219">MQIMFPRRLTRWANKSRAAFSRLANFDECGATLSIGAVSHYCCDASSDGAGVFEADIKDEVSQEPSEGESIVIIMHTTNGEHARQDIKSNTLHVEMRPWSHQITRHYPRKYEGILRKLRLTDEGLIVQTTWHPLSLNISTIIANSGGRSRGGVGEGRTDDERYHVVGEHVTRQDWNSRE</sequence>
<dbReference type="AlphaFoldDB" id="A0A7R9F2H2"/>
<organism evidence="1">
    <name type="scientific">Timema bartmani</name>
    <dbReference type="NCBI Taxonomy" id="61472"/>
    <lineage>
        <taxon>Eukaryota</taxon>
        <taxon>Metazoa</taxon>
        <taxon>Ecdysozoa</taxon>
        <taxon>Arthropoda</taxon>
        <taxon>Hexapoda</taxon>
        <taxon>Insecta</taxon>
        <taxon>Pterygota</taxon>
        <taxon>Neoptera</taxon>
        <taxon>Polyneoptera</taxon>
        <taxon>Phasmatodea</taxon>
        <taxon>Timematodea</taxon>
        <taxon>Timematoidea</taxon>
        <taxon>Timematidae</taxon>
        <taxon>Timema</taxon>
    </lineage>
</organism>
<name>A0A7R9F2H2_9NEOP</name>
<accession>A0A7R9F2H2</accession>
<proteinExistence type="predicted"/>
<gene>
    <name evidence="1" type="ORF">TBIB3V08_LOCUS7870</name>
</gene>
<dbReference type="EMBL" id="OD567328">
    <property type="protein sequence ID" value="CAD7445518.1"/>
    <property type="molecule type" value="Genomic_DNA"/>
</dbReference>
<evidence type="ECO:0000313" key="1">
    <source>
        <dbReference type="EMBL" id="CAD7445518.1"/>
    </source>
</evidence>
<reference evidence="1" key="1">
    <citation type="submission" date="2020-11" db="EMBL/GenBank/DDBJ databases">
        <authorList>
            <person name="Tran Van P."/>
        </authorList>
    </citation>
    <scope>NUCLEOTIDE SEQUENCE</scope>
</reference>